<sequence>MWKILKSHINDFEAQMIKQLLESNGINVLLKAPKEIGIGSEFFGNGTIMNLYVNEEDYNVAKQILENREAE</sequence>
<feature type="domain" description="DUF2007" evidence="1">
    <location>
        <begin position="2"/>
        <end position="68"/>
    </location>
</feature>
<accession>H2J382</accession>
<organism evidence="2 3">
    <name type="scientific">Marinitoga piezophila (strain DSM 14283 / JCM 11233 / KA3)</name>
    <dbReference type="NCBI Taxonomy" id="443254"/>
    <lineage>
        <taxon>Bacteria</taxon>
        <taxon>Thermotogati</taxon>
        <taxon>Thermotogota</taxon>
        <taxon>Thermotogae</taxon>
        <taxon>Petrotogales</taxon>
        <taxon>Petrotogaceae</taxon>
        <taxon>Marinitoga</taxon>
    </lineage>
</organism>
<evidence type="ECO:0000259" key="1">
    <source>
        <dbReference type="Pfam" id="PF09413"/>
    </source>
</evidence>
<dbReference type="eggNOG" id="COG0404">
    <property type="taxonomic scope" value="Bacteria"/>
</dbReference>
<dbReference type="RefSeq" id="WP_014295672.1">
    <property type="nucleotide sequence ID" value="NC_016751.1"/>
</dbReference>
<reference evidence="2 3" key="1">
    <citation type="journal article" date="2012" name="J. Bacteriol.">
        <title>Complete Genome Sequence of the Thermophilic, Piezophilic, Heterotrophic Bacterium Marinitoga piezophila KA3.</title>
        <authorList>
            <person name="Lucas S."/>
            <person name="Han J."/>
            <person name="Lapidus A."/>
            <person name="Cheng J.F."/>
            <person name="Goodwin L.A."/>
            <person name="Pitluck S."/>
            <person name="Peters L."/>
            <person name="Mikhailova N."/>
            <person name="Teshima H."/>
            <person name="Detter J.C."/>
            <person name="Han C."/>
            <person name="Tapia R."/>
            <person name="Land M."/>
            <person name="Hauser L."/>
            <person name="Kyrpides N.C."/>
            <person name="Ivanova N."/>
            <person name="Pagani I."/>
            <person name="Vannier P."/>
            <person name="Oger P."/>
            <person name="Bartlett D.H."/>
            <person name="Noll K.M."/>
            <person name="Woyke T."/>
            <person name="Jebbar M."/>
        </authorList>
    </citation>
    <scope>NUCLEOTIDE SEQUENCE [LARGE SCALE GENOMIC DNA]</scope>
    <source>
        <strain evidence="3">DSM 14283 / JCM 11233 / KA3</strain>
    </source>
</reference>
<dbReference type="STRING" id="443254.Marpi_0144"/>
<dbReference type="AlphaFoldDB" id="H2J382"/>
<dbReference type="Proteomes" id="UP000007161">
    <property type="component" value="Chromosome"/>
</dbReference>
<dbReference type="OrthoDB" id="47495at2"/>
<dbReference type="HOGENOM" id="CLU_2735288_0_0_0"/>
<evidence type="ECO:0000313" key="2">
    <source>
        <dbReference type="EMBL" id="AEX84600.1"/>
    </source>
</evidence>
<dbReference type="KEGG" id="mpz:Marpi_0144"/>
<evidence type="ECO:0000313" key="3">
    <source>
        <dbReference type="Proteomes" id="UP000007161"/>
    </source>
</evidence>
<gene>
    <name evidence="2" type="ordered locus">Marpi_0144</name>
</gene>
<dbReference type="InterPro" id="IPR018551">
    <property type="entry name" value="DUF2007"/>
</dbReference>
<keyword evidence="3" id="KW-1185">Reference proteome</keyword>
<name>H2J382_MARPK</name>
<protein>
    <recommendedName>
        <fullName evidence="1">DUF2007 domain-containing protein</fullName>
    </recommendedName>
</protein>
<reference evidence="3" key="2">
    <citation type="submission" date="2012-01" db="EMBL/GenBank/DDBJ databases">
        <title>Complete sequence of chromosome of Marinitoga piezophila KA3.</title>
        <authorList>
            <person name="Lucas S."/>
            <person name="Han J."/>
            <person name="Lapidus A."/>
            <person name="Cheng J.-F."/>
            <person name="Goodwin L."/>
            <person name="Pitluck S."/>
            <person name="Peters L."/>
            <person name="Mikhailova N."/>
            <person name="Teshima H."/>
            <person name="Detter J.C."/>
            <person name="Han C."/>
            <person name="Tapia R."/>
            <person name="Land M."/>
            <person name="Hauser L."/>
            <person name="Kyrpides N."/>
            <person name="Ivanova N."/>
            <person name="Pagani I."/>
            <person name="Jebbar M."/>
            <person name="Vannier P."/>
            <person name="Oger P."/>
            <person name="Cario A."/>
            <person name="Bartlett D."/>
            <person name="Noll K.M."/>
            <person name="Woyke T."/>
        </authorList>
    </citation>
    <scope>NUCLEOTIDE SEQUENCE [LARGE SCALE GENOMIC DNA]</scope>
    <source>
        <strain evidence="3">DSM 14283 / JCM 11233 / KA3</strain>
    </source>
</reference>
<proteinExistence type="predicted"/>
<dbReference type="Pfam" id="PF09413">
    <property type="entry name" value="DUF2007"/>
    <property type="match status" value="1"/>
</dbReference>
<dbReference type="EMBL" id="CP003257">
    <property type="protein sequence ID" value="AEX84600.1"/>
    <property type="molecule type" value="Genomic_DNA"/>
</dbReference>